<dbReference type="CDD" id="cd00257">
    <property type="entry name" value="beta-trefoil_FSCN-like"/>
    <property type="match status" value="1"/>
</dbReference>
<organism evidence="2 3">
    <name type="scientific">Edaphochlamys debaryana</name>
    <dbReference type="NCBI Taxonomy" id="47281"/>
    <lineage>
        <taxon>Eukaryota</taxon>
        <taxon>Viridiplantae</taxon>
        <taxon>Chlorophyta</taxon>
        <taxon>core chlorophytes</taxon>
        <taxon>Chlorophyceae</taxon>
        <taxon>CS clade</taxon>
        <taxon>Chlamydomonadales</taxon>
        <taxon>Chlamydomonadales incertae sedis</taxon>
        <taxon>Edaphochlamys</taxon>
    </lineage>
</organism>
<comment type="caution">
    <text evidence="2">The sequence shown here is derived from an EMBL/GenBank/DDBJ whole genome shotgun (WGS) entry which is preliminary data.</text>
</comment>
<dbReference type="AlphaFoldDB" id="A0A836BPN3"/>
<evidence type="ECO:0000313" key="2">
    <source>
        <dbReference type="EMBL" id="KAG2482773.1"/>
    </source>
</evidence>
<name>A0A836BPN3_9CHLO</name>
<evidence type="ECO:0000256" key="1">
    <source>
        <dbReference type="SAM" id="MobiDB-lite"/>
    </source>
</evidence>
<proteinExistence type="predicted"/>
<dbReference type="SUPFAM" id="SSF50405">
    <property type="entry name" value="Actin-crosslinking proteins"/>
    <property type="match status" value="1"/>
</dbReference>
<keyword evidence="3" id="KW-1185">Reference proteome</keyword>
<accession>A0A836BPN3</accession>
<dbReference type="InterPro" id="IPR008999">
    <property type="entry name" value="Actin-crosslinking"/>
</dbReference>
<dbReference type="Gene3D" id="2.80.10.50">
    <property type="match status" value="1"/>
</dbReference>
<reference evidence="2" key="1">
    <citation type="journal article" date="2020" name="bioRxiv">
        <title>Comparative genomics of Chlamydomonas.</title>
        <authorList>
            <person name="Craig R.J."/>
            <person name="Hasan A.R."/>
            <person name="Ness R.W."/>
            <person name="Keightley P.D."/>
        </authorList>
    </citation>
    <scope>NUCLEOTIDE SEQUENCE</scope>
    <source>
        <strain evidence="2">CCAP 11/70</strain>
    </source>
</reference>
<dbReference type="EMBL" id="JAEHOE010000202">
    <property type="protein sequence ID" value="KAG2482773.1"/>
    <property type="molecule type" value="Genomic_DNA"/>
</dbReference>
<dbReference type="Proteomes" id="UP000612055">
    <property type="component" value="Unassembled WGS sequence"/>
</dbReference>
<gene>
    <name evidence="2" type="ORF">HYH03_018313</name>
</gene>
<protein>
    <submittedName>
        <fullName evidence="2">Uncharacterized protein</fullName>
    </submittedName>
</protein>
<sequence length="168" mass="18149">MPVAFRSWKDTFLCADNGGEMQQRNWIGPWEVFALDHTAGGTVIRAPWNGKHVSAGSRRAGVYNVNSNGITEKFRIVVVKQGAIKDNDRDQAQGKLSPEDEAGGQGDSASAEPPGEAEWDGREIRVALKTAQGTYVSVTDTGQVVQAPALGPQEVFTMMEDPVLTYQG</sequence>
<feature type="region of interest" description="Disordered" evidence="1">
    <location>
        <begin position="85"/>
        <end position="118"/>
    </location>
</feature>
<evidence type="ECO:0000313" key="3">
    <source>
        <dbReference type="Proteomes" id="UP000612055"/>
    </source>
</evidence>